<keyword evidence="3 4" id="KW-0732">Signal</keyword>
<sequence>MKKLITALLGSAVAIAAAPASAATLDDVKSKGYVQCGVSTGLAGFSAPDDTGDWTGLDVDYCRAVAAAIFDDPEAVRFTALTAKERFTALQSGEIDILSRNTTWTISRDTALGLNFAGVTYYDGQGFMINAQKLQGINSALQLSGAAVCVQSGTTTELNLADYFKANNMEYNPVVFEKLEEVNAAYDSGRCDVYTTDQSGLYAIRLTLANPDDHVVLPEIISKEPLGPVVRHGDDQWFDIAKWVYFAMLNAEEYGITQDNLDEMLKSDNPNISRMLGTEEGSKLAADLGLDEDWVVRIVRHVGNYGEVFERNVGAESPLKISRGINALWTKGGIQYGPPIR</sequence>
<gene>
    <name evidence="6" type="primary">yhdW</name>
    <name evidence="6" type="ORF">NTH_03593</name>
</gene>
<organism evidence="6 7">
    <name type="scientific">Nitratireductor thuwali</name>
    <dbReference type="NCBI Taxonomy" id="2267699"/>
    <lineage>
        <taxon>Bacteria</taxon>
        <taxon>Pseudomonadati</taxon>
        <taxon>Pseudomonadota</taxon>
        <taxon>Alphaproteobacteria</taxon>
        <taxon>Hyphomicrobiales</taxon>
        <taxon>Phyllobacteriaceae</taxon>
        <taxon>Nitratireductor</taxon>
    </lineage>
</organism>
<evidence type="ECO:0000313" key="7">
    <source>
        <dbReference type="Proteomes" id="UP001342418"/>
    </source>
</evidence>
<dbReference type="EMBL" id="CP030941">
    <property type="protein sequence ID" value="UUP19103.1"/>
    <property type="molecule type" value="Genomic_DNA"/>
</dbReference>
<dbReference type="InterPro" id="IPR051455">
    <property type="entry name" value="Bact_solute-bind_prot3"/>
</dbReference>
<keyword evidence="7" id="KW-1185">Reference proteome</keyword>
<dbReference type="PANTHER" id="PTHR30085">
    <property type="entry name" value="AMINO ACID ABC TRANSPORTER PERMEASE"/>
    <property type="match status" value="1"/>
</dbReference>
<dbReference type="SMART" id="SM00062">
    <property type="entry name" value="PBPb"/>
    <property type="match status" value="1"/>
</dbReference>
<feature type="signal peptide" evidence="4">
    <location>
        <begin position="1"/>
        <end position="22"/>
    </location>
</feature>
<dbReference type="PANTHER" id="PTHR30085:SF7">
    <property type="entry name" value="AMINO-ACID ABC TRANSPORTER-BINDING PROTEIN YHDW-RELATED"/>
    <property type="match status" value="1"/>
</dbReference>
<dbReference type="RefSeq" id="WP_338531285.1">
    <property type="nucleotide sequence ID" value="NZ_CP030941.1"/>
</dbReference>
<dbReference type="CDD" id="cd13692">
    <property type="entry name" value="PBP2_BztA"/>
    <property type="match status" value="1"/>
</dbReference>
<dbReference type="Pfam" id="PF00497">
    <property type="entry name" value="SBP_bac_3"/>
    <property type="match status" value="1"/>
</dbReference>
<dbReference type="SUPFAM" id="SSF53850">
    <property type="entry name" value="Periplasmic binding protein-like II"/>
    <property type="match status" value="1"/>
</dbReference>
<feature type="chain" id="PRO_5045700648" evidence="4">
    <location>
        <begin position="23"/>
        <end position="341"/>
    </location>
</feature>
<evidence type="ECO:0000313" key="6">
    <source>
        <dbReference type="EMBL" id="UUP19103.1"/>
    </source>
</evidence>
<comment type="similarity">
    <text evidence="1">Belongs to the bacterial solute-binding protein 3 family.</text>
</comment>
<name>A0ABY5MM93_9HYPH</name>
<dbReference type="Gene3D" id="3.40.190.10">
    <property type="entry name" value="Periplasmic binding protein-like II"/>
    <property type="match status" value="2"/>
</dbReference>
<keyword evidence="2" id="KW-0813">Transport</keyword>
<dbReference type="InterPro" id="IPR001638">
    <property type="entry name" value="Solute-binding_3/MltF_N"/>
</dbReference>
<accession>A0ABY5MM93</accession>
<feature type="domain" description="Solute-binding protein family 3/N-terminal" evidence="5">
    <location>
        <begin position="33"/>
        <end position="264"/>
    </location>
</feature>
<evidence type="ECO:0000256" key="2">
    <source>
        <dbReference type="ARBA" id="ARBA00022448"/>
    </source>
</evidence>
<evidence type="ECO:0000259" key="5">
    <source>
        <dbReference type="SMART" id="SM00062"/>
    </source>
</evidence>
<dbReference type="Proteomes" id="UP001342418">
    <property type="component" value="Chromosome"/>
</dbReference>
<protein>
    <submittedName>
        <fullName evidence="6">Amino-acid ABC transporter-binding protein YhdW</fullName>
    </submittedName>
</protein>
<evidence type="ECO:0000256" key="1">
    <source>
        <dbReference type="ARBA" id="ARBA00010333"/>
    </source>
</evidence>
<evidence type="ECO:0000256" key="4">
    <source>
        <dbReference type="SAM" id="SignalP"/>
    </source>
</evidence>
<evidence type="ECO:0000256" key="3">
    <source>
        <dbReference type="ARBA" id="ARBA00022729"/>
    </source>
</evidence>
<reference evidence="6 7" key="1">
    <citation type="submission" date="2018-07" db="EMBL/GenBank/DDBJ databases">
        <title>Genome sequence of Nitratireductor thuwali#1536.</title>
        <authorList>
            <person name="Michoud G."/>
            <person name="Merlino G."/>
            <person name="Sefrji F.O."/>
            <person name="Daffonchio D."/>
        </authorList>
    </citation>
    <scope>NUCLEOTIDE SEQUENCE [LARGE SCALE GENOMIC DNA]</scope>
    <source>
        <strain evidence="7">Nit1536</strain>
    </source>
</reference>
<proteinExistence type="inferred from homology"/>